<evidence type="ECO:0000313" key="2">
    <source>
        <dbReference type="EMBL" id="NJQ06004.1"/>
    </source>
</evidence>
<dbReference type="RefSeq" id="WP_167969635.1">
    <property type="nucleotide sequence ID" value="NZ_BHZG01000631.1"/>
</dbReference>
<dbReference type="SUPFAM" id="SSF52317">
    <property type="entry name" value="Class I glutamine amidotransferase-like"/>
    <property type="match status" value="1"/>
</dbReference>
<dbReference type="Pfam" id="PF06283">
    <property type="entry name" value="ThuA"/>
    <property type="match status" value="1"/>
</dbReference>
<dbReference type="Gene3D" id="3.40.50.880">
    <property type="match status" value="1"/>
</dbReference>
<proteinExistence type="predicted"/>
<gene>
    <name evidence="2" type="ORF">HCN56_10545</name>
</gene>
<dbReference type="EMBL" id="JAAVJD010000061">
    <property type="protein sequence ID" value="NJQ06004.1"/>
    <property type="molecule type" value="Genomic_DNA"/>
</dbReference>
<dbReference type="PANTHER" id="PTHR40469:SF2">
    <property type="entry name" value="GALACTOSE-BINDING DOMAIN-LIKE SUPERFAMILY PROTEIN"/>
    <property type="match status" value="1"/>
</dbReference>
<sequence length="231" mass="24914">MPTRVLLFSRTTGYRHASIPAAVRAVSELAVTQGWSVTATEDAAELTEALAAGAELVVFLSTSGEVLDPAGREALRAHCEAGGGFAGVHAATTTEYDWPWYGRLVGARFDGHPPIQPAVVEVTDPGHPAVSHLPGRWEWSDEWYNFRDGPGDDVRVLATVDESTYRGGTMGARHPLVWCHELCGGRSFQTALGHGAEHYAHPEFRRHLLGGLAWAARREVAAPVTTRPATT</sequence>
<name>A0A7X6D0U3_9ACTN</name>
<comment type="caution">
    <text evidence="2">The sequence shown here is derived from an EMBL/GenBank/DDBJ whole genome shotgun (WGS) entry which is preliminary data.</text>
</comment>
<dbReference type="InterPro" id="IPR029062">
    <property type="entry name" value="Class_I_gatase-like"/>
</dbReference>
<dbReference type="Proteomes" id="UP000578686">
    <property type="component" value="Unassembled WGS sequence"/>
</dbReference>
<dbReference type="PANTHER" id="PTHR40469">
    <property type="entry name" value="SECRETED GLYCOSYL HYDROLASE"/>
    <property type="match status" value="1"/>
</dbReference>
<dbReference type="InterPro" id="IPR029010">
    <property type="entry name" value="ThuA-like"/>
</dbReference>
<feature type="domain" description="ThuA-like" evidence="1">
    <location>
        <begin position="4"/>
        <end position="215"/>
    </location>
</feature>
<dbReference type="AlphaFoldDB" id="A0A7X6D0U3"/>
<keyword evidence="3" id="KW-1185">Reference proteome</keyword>
<organism evidence="2 3">
    <name type="scientific">Streptomyces lonarensis</name>
    <dbReference type="NCBI Taxonomy" id="700599"/>
    <lineage>
        <taxon>Bacteria</taxon>
        <taxon>Bacillati</taxon>
        <taxon>Actinomycetota</taxon>
        <taxon>Actinomycetes</taxon>
        <taxon>Kitasatosporales</taxon>
        <taxon>Streptomycetaceae</taxon>
        <taxon>Streptomyces</taxon>
    </lineage>
</organism>
<evidence type="ECO:0000259" key="1">
    <source>
        <dbReference type="Pfam" id="PF06283"/>
    </source>
</evidence>
<protein>
    <submittedName>
        <fullName evidence="2">ThuA domain-containing protein</fullName>
    </submittedName>
</protein>
<reference evidence="2 3" key="1">
    <citation type="submission" date="2020-03" db="EMBL/GenBank/DDBJ databases">
        <title>Draft genome of Streptomyces sp. ventii, isolated from the Axial Seamount in the Pacific Ocean, and resequencing of the two type strains Streptomyces lonarensis strain NCL 716 and Streptomyces bohaiensis strain 11A07.</title>
        <authorList>
            <person name="Loughran R.M."/>
            <person name="Pfannmuller K.M."/>
            <person name="Wasson B.J."/>
            <person name="Deadmond M.C."/>
            <person name="Paddock B.E."/>
            <person name="Koyack M.J."/>
            <person name="Gallegos D.A."/>
            <person name="Mitchell E.A."/>
            <person name="Ushijima B."/>
            <person name="Saw J.H."/>
            <person name="Mcphail K.L."/>
            <person name="Videau P."/>
        </authorList>
    </citation>
    <scope>NUCLEOTIDE SEQUENCE [LARGE SCALE GENOMIC DNA]</scope>
    <source>
        <strain evidence="2 3">NCL716</strain>
    </source>
</reference>
<evidence type="ECO:0000313" key="3">
    <source>
        <dbReference type="Proteomes" id="UP000578686"/>
    </source>
</evidence>
<accession>A0A7X6D0U3</accession>